<comment type="caution">
    <text evidence="3">The sequence shown here is derived from an EMBL/GenBank/DDBJ whole genome shotgun (WGS) entry which is preliminary data.</text>
</comment>
<organism evidence="3 4">
    <name type="scientific">Segatella buccae ATCC 33574</name>
    <dbReference type="NCBI Taxonomy" id="873513"/>
    <lineage>
        <taxon>Bacteria</taxon>
        <taxon>Pseudomonadati</taxon>
        <taxon>Bacteroidota</taxon>
        <taxon>Bacteroidia</taxon>
        <taxon>Bacteroidales</taxon>
        <taxon>Prevotellaceae</taxon>
        <taxon>Segatella</taxon>
    </lineage>
</organism>
<keyword evidence="4" id="KW-1185">Reference proteome</keyword>
<reference evidence="3 4" key="1">
    <citation type="submission" date="2010-10" db="EMBL/GenBank/DDBJ databases">
        <authorList>
            <person name="Muzny D."/>
            <person name="Qin X."/>
            <person name="Deng J."/>
            <person name="Jiang H."/>
            <person name="Liu Y."/>
            <person name="Qu J."/>
            <person name="Song X.-Z."/>
            <person name="Zhang L."/>
            <person name="Thornton R."/>
            <person name="Coyle M."/>
            <person name="Francisco L."/>
            <person name="Jackson L."/>
            <person name="Javaid M."/>
            <person name="Korchina V."/>
            <person name="Kovar C."/>
            <person name="Mata R."/>
            <person name="Mathew T."/>
            <person name="Ngo R."/>
            <person name="Nguyen L."/>
            <person name="Nguyen N."/>
            <person name="Okwuonu G."/>
            <person name="Ongeri F."/>
            <person name="Pham C."/>
            <person name="Simmons D."/>
            <person name="Wilczek-Boney K."/>
            <person name="Hale W."/>
            <person name="Jakkamsetti A."/>
            <person name="Pham P."/>
            <person name="Ruth R."/>
            <person name="San Lucas F."/>
            <person name="Warren J."/>
            <person name="Zhang J."/>
            <person name="Zhao Z."/>
            <person name="Zhou C."/>
            <person name="Zhu D."/>
            <person name="Lee S."/>
            <person name="Bess C."/>
            <person name="Blankenburg K."/>
            <person name="Forbes L."/>
            <person name="Fu Q."/>
            <person name="Gubbala S."/>
            <person name="Hirani K."/>
            <person name="Jayaseelan J.C."/>
            <person name="Lara F."/>
            <person name="Munidasa M."/>
            <person name="Palculict T."/>
            <person name="Patil S."/>
            <person name="Pu L.-L."/>
            <person name="Saada N."/>
            <person name="Tang L."/>
            <person name="Weissenberger G."/>
            <person name="Zhu Y."/>
            <person name="Hemphill L."/>
            <person name="Shang Y."/>
            <person name="Youmans B."/>
            <person name="Ayvaz T."/>
            <person name="Ross M."/>
            <person name="Santibanez J."/>
            <person name="Aqrawi P."/>
            <person name="Gross S."/>
            <person name="Joshi V."/>
            <person name="Fowler G."/>
            <person name="Nazareth L."/>
            <person name="Reid J."/>
            <person name="Worley K."/>
            <person name="Petrosino J."/>
            <person name="Highlander S."/>
            <person name="Gibbs R."/>
        </authorList>
    </citation>
    <scope>NUCLEOTIDE SEQUENCE [LARGE SCALE GENOMIC DNA]</scope>
    <source>
        <strain evidence="3 4">ATCC 33574</strain>
    </source>
</reference>
<dbReference type="GeneID" id="93537222"/>
<dbReference type="eggNOG" id="ENOG5033UYK">
    <property type="taxonomic scope" value="Bacteria"/>
</dbReference>
<accession>E6KAJ4</accession>
<dbReference type="RefSeq" id="WP_004346760.1">
    <property type="nucleotide sequence ID" value="NZ_GL586311.1"/>
</dbReference>
<dbReference type="HOGENOM" id="CLU_116702_0_0_10"/>
<proteinExistence type="predicted"/>
<feature type="compositionally biased region" description="Low complexity" evidence="1">
    <location>
        <begin position="171"/>
        <end position="186"/>
    </location>
</feature>
<feature type="compositionally biased region" description="Basic residues" evidence="1">
    <location>
        <begin position="152"/>
        <end position="162"/>
    </location>
</feature>
<dbReference type="AlphaFoldDB" id="E6KAJ4"/>
<evidence type="ECO:0000313" key="4">
    <source>
        <dbReference type="Proteomes" id="UP000003112"/>
    </source>
</evidence>
<dbReference type="STRING" id="873513.HMPREF6485_2599"/>
<name>E6KAJ4_9BACT</name>
<gene>
    <name evidence="3" type="ORF">HMPREF6485_2599</name>
</gene>
<protein>
    <submittedName>
        <fullName evidence="3">Uncharacterized protein</fullName>
    </submittedName>
</protein>
<dbReference type="Proteomes" id="UP000003112">
    <property type="component" value="Unassembled WGS sequence"/>
</dbReference>
<keyword evidence="2" id="KW-0732">Signal</keyword>
<dbReference type="EMBL" id="AEPD01000048">
    <property type="protein sequence ID" value="EFU29418.1"/>
    <property type="molecule type" value="Genomic_DNA"/>
</dbReference>
<feature type="region of interest" description="Disordered" evidence="1">
    <location>
        <begin position="146"/>
        <end position="186"/>
    </location>
</feature>
<evidence type="ECO:0000256" key="2">
    <source>
        <dbReference type="SAM" id="SignalP"/>
    </source>
</evidence>
<feature type="chain" id="PRO_5003207059" evidence="2">
    <location>
        <begin position="24"/>
        <end position="186"/>
    </location>
</feature>
<evidence type="ECO:0000256" key="1">
    <source>
        <dbReference type="SAM" id="MobiDB-lite"/>
    </source>
</evidence>
<feature type="signal peptide" evidence="2">
    <location>
        <begin position="1"/>
        <end position="23"/>
    </location>
</feature>
<sequence>MRMTRNLLAALLLALIAGINAGAKSKAEKAYLFGMAASFNDSTVYFTEIQPLDTVWLAEKTHFLMGRNEYAAQLREHLAAQGENNRTCIVCFDTNLKRLTGKYAKLKAKYTDAFKKKKKMLDRKAFIVKDLTPADFTFKTVKPYEAEETAPVKKKARKKSHKAMPGGGQEQGQAPGEMQPEGPSPR</sequence>
<evidence type="ECO:0000313" key="3">
    <source>
        <dbReference type="EMBL" id="EFU29418.1"/>
    </source>
</evidence>